<evidence type="ECO:0000256" key="2">
    <source>
        <dbReference type="ARBA" id="ARBA00022525"/>
    </source>
</evidence>
<reference evidence="7 9" key="2">
    <citation type="journal article" date="2014" name="BMC Genomics">
        <title>An improved genome release (version Mt4.0) for the model legume Medicago truncatula.</title>
        <authorList>
            <person name="Tang H."/>
            <person name="Krishnakumar V."/>
            <person name="Bidwell S."/>
            <person name="Rosen B."/>
            <person name="Chan A."/>
            <person name="Zhou S."/>
            <person name="Gentzbittel L."/>
            <person name="Childs K.L."/>
            <person name="Yandell M."/>
            <person name="Gundlach H."/>
            <person name="Mayer K.F."/>
            <person name="Schwartz D.C."/>
            <person name="Town C.D."/>
        </authorList>
    </citation>
    <scope>GENOME REANNOTATION</scope>
    <source>
        <strain evidence="7">A17</strain>
        <strain evidence="8 9">cv. Jemalong A17</strain>
    </source>
</reference>
<evidence type="ECO:0000256" key="5">
    <source>
        <dbReference type="ARBA" id="ARBA00023157"/>
    </source>
</evidence>
<evidence type="ECO:0000256" key="3">
    <source>
        <dbReference type="ARBA" id="ARBA00022690"/>
    </source>
</evidence>
<dbReference type="PROSITE" id="PS00283">
    <property type="entry name" value="SOYBEAN_KUNITZ"/>
    <property type="match status" value="1"/>
</dbReference>
<dbReference type="SMR" id="A0A072VIS1"/>
<dbReference type="PANTHER" id="PTHR33107:SF21">
    <property type="entry name" value="KUNITZ FAMILY TRYPSIN AND PROTEASE INHIBITOR PROTEIN"/>
    <property type="match status" value="1"/>
</dbReference>
<dbReference type="Pfam" id="PF00197">
    <property type="entry name" value="Kunitz_legume"/>
    <property type="match status" value="1"/>
</dbReference>
<reference evidence="7 9" key="1">
    <citation type="journal article" date="2011" name="Nature">
        <title>The Medicago genome provides insight into the evolution of rhizobial symbioses.</title>
        <authorList>
            <person name="Young N.D."/>
            <person name="Debelle F."/>
            <person name="Oldroyd G.E."/>
            <person name="Geurts R."/>
            <person name="Cannon S.B."/>
            <person name="Udvardi M.K."/>
            <person name="Benedito V.A."/>
            <person name="Mayer K.F."/>
            <person name="Gouzy J."/>
            <person name="Schoof H."/>
            <person name="Van de Peer Y."/>
            <person name="Proost S."/>
            <person name="Cook D.R."/>
            <person name="Meyers B.C."/>
            <person name="Spannagl M."/>
            <person name="Cheung F."/>
            <person name="De Mita S."/>
            <person name="Krishnakumar V."/>
            <person name="Gundlach H."/>
            <person name="Zhou S."/>
            <person name="Mudge J."/>
            <person name="Bharti A.K."/>
            <person name="Murray J.D."/>
            <person name="Naoumkina M.A."/>
            <person name="Rosen B."/>
            <person name="Silverstein K.A."/>
            <person name="Tang H."/>
            <person name="Rombauts S."/>
            <person name="Zhao P.X."/>
            <person name="Zhou P."/>
            <person name="Barbe V."/>
            <person name="Bardou P."/>
            <person name="Bechner M."/>
            <person name="Bellec A."/>
            <person name="Berger A."/>
            <person name="Berges H."/>
            <person name="Bidwell S."/>
            <person name="Bisseling T."/>
            <person name="Choisne N."/>
            <person name="Couloux A."/>
            <person name="Denny R."/>
            <person name="Deshpande S."/>
            <person name="Dai X."/>
            <person name="Doyle J.J."/>
            <person name="Dudez A.M."/>
            <person name="Farmer A.D."/>
            <person name="Fouteau S."/>
            <person name="Franken C."/>
            <person name="Gibelin C."/>
            <person name="Gish J."/>
            <person name="Goldstein S."/>
            <person name="Gonzalez A.J."/>
            <person name="Green P.J."/>
            <person name="Hallab A."/>
            <person name="Hartog M."/>
            <person name="Hua A."/>
            <person name="Humphray S.J."/>
            <person name="Jeong D.H."/>
            <person name="Jing Y."/>
            <person name="Jocker A."/>
            <person name="Kenton S.M."/>
            <person name="Kim D.J."/>
            <person name="Klee K."/>
            <person name="Lai H."/>
            <person name="Lang C."/>
            <person name="Lin S."/>
            <person name="Macmil S.L."/>
            <person name="Magdelenat G."/>
            <person name="Matthews L."/>
            <person name="McCorrison J."/>
            <person name="Monaghan E.L."/>
            <person name="Mun J.H."/>
            <person name="Najar F.Z."/>
            <person name="Nicholson C."/>
            <person name="Noirot C."/>
            <person name="O'Bleness M."/>
            <person name="Paule C.R."/>
            <person name="Poulain J."/>
            <person name="Prion F."/>
            <person name="Qin B."/>
            <person name="Qu C."/>
            <person name="Retzel E.F."/>
            <person name="Riddle C."/>
            <person name="Sallet E."/>
            <person name="Samain S."/>
            <person name="Samson N."/>
            <person name="Sanders I."/>
            <person name="Saurat O."/>
            <person name="Scarpelli C."/>
            <person name="Schiex T."/>
            <person name="Segurens B."/>
            <person name="Severin A.J."/>
            <person name="Sherrier D.J."/>
            <person name="Shi R."/>
            <person name="Sims S."/>
            <person name="Singer S.R."/>
            <person name="Sinharoy S."/>
            <person name="Sterck L."/>
            <person name="Viollet A."/>
            <person name="Wang B.B."/>
            <person name="Wang K."/>
            <person name="Wang M."/>
            <person name="Wang X."/>
            <person name="Warfsmann J."/>
            <person name="Weissenbach J."/>
            <person name="White D.D."/>
            <person name="White J.D."/>
            <person name="Wiley G.B."/>
            <person name="Wincker P."/>
            <person name="Xing Y."/>
            <person name="Yang L."/>
            <person name="Yao Z."/>
            <person name="Ying F."/>
            <person name="Zhai J."/>
            <person name="Zhou L."/>
            <person name="Zuber A."/>
            <person name="Denarie J."/>
            <person name="Dixon R.A."/>
            <person name="May G.D."/>
            <person name="Schwartz D.C."/>
            <person name="Rogers J."/>
            <person name="Quetier F."/>
            <person name="Town C.D."/>
            <person name="Roe B.A."/>
        </authorList>
    </citation>
    <scope>NUCLEOTIDE SEQUENCE [LARGE SCALE GENOMIC DNA]</scope>
    <source>
        <strain evidence="7">A17</strain>
        <strain evidence="8 9">cv. Jemalong A17</strain>
    </source>
</reference>
<dbReference type="Proteomes" id="UP000002051">
    <property type="component" value="Unassembled WGS sequence"/>
</dbReference>
<evidence type="ECO:0000256" key="1">
    <source>
        <dbReference type="ARBA" id="ARBA00004613"/>
    </source>
</evidence>
<gene>
    <name evidence="7" type="ordered locus">MTR_1g057110</name>
</gene>
<dbReference type="AlphaFoldDB" id="A0A072VIS1"/>
<keyword evidence="5" id="KW-1015">Disulfide bond</keyword>
<keyword evidence="3" id="KW-0646">Protease inhibitor</keyword>
<sequence length="188" mass="21123">MKPILVTTLSFLLFALTTNFPIAFTQDVEQVKDTDGNFVVAHGKYYLYPASGTTGGGVKLGMQGNQWSSIVFEDEDTFLVSEHTPSQGFEVVLSDSQVAESYKWVMDNEIGQIPYIGIKGINDNRTFINGWFIIQKHGSGYKLQFCPISQVCVDIGRKKFDGEDVWRLVLNTLNIEDIFEFVFVRATA</sequence>
<organism evidence="7 9">
    <name type="scientific">Medicago truncatula</name>
    <name type="common">Barrel medic</name>
    <name type="synonym">Medicago tribuloides</name>
    <dbReference type="NCBI Taxonomy" id="3880"/>
    <lineage>
        <taxon>Eukaryota</taxon>
        <taxon>Viridiplantae</taxon>
        <taxon>Streptophyta</taxon>
        <taxon>Embryophyta</taxon>
        <taxon>Tracheophyta</taxon>
        <taxon>Spermatophyta</taxon>
        <taxon>Magnoliopsida</taxon>
        <taxon>eudicotyledons</taxon>
        <taxon>Gunneridae</taxon>
        <taxon>Pentapetalae</taxon>
        <taxon>rosids</taxon>
        <taxon>fabids</taxon>
        <taxon>Fabales</taxon>
        <taxon>Fabaceae</taxon>
        <taxon>Papilionoideae</taxon>
        <taxon>50 kb inversion clade</taxon>
        <taxon>NPAAA clade</taxon>
        <taxon>Hologalegina</taxon>
        <taxon>IRL clade</taxon>
        <taxon>Trifolieae</taxon>
        <taxon>Medicago</taxon>
    </lineage>
</organism>
<evidence type="ECO:0000256" key="4">
    <source>
        <dbReference type="ARBA" id="ARBA00022900"/>
    </source>
</evidence>
<dbReference type="SMART" id="SM00452">
    <property type="entry name" value="STI"/>
    <property type="match status" value="1"/>
</dbReference>
<feature type="chain" id="PRO_5014500805" evidence="6">
    <location>
        <begin position="26"/>
        <end position="188"/>
    </location>
</feature>
<dbReference type="HOGENOM" id="CLU_090145_1_1_1"/>
<dbReference type="Gene3D" id="2.80.10.50">
    <property type="match status" value="1"/>
</dbReference>
<keyword evidence="9" id="KW-1185">Reference proteome</keyword>
<evidence type="ECO:0000313" key="9">
    <source>
        <dbReference type="Proteomes" id="UP000002051"/>
    </source>
</evidence>
<protein>
    <submittedName>
        <fullName evidence="7">Kunitz type trypsin inhibitor / Alpha-fucosidase</fullName>
    </submittedName>
</protein>
<feature type="signal peptide" evidence="6">
    <location>
        <begin position="1"/>
        <end position="25"/>
    </location>
</feature>
<dbReference type="SUPFAM" id="SSF50386">
    <property type="entry name" value="STI-like"/>
    <property type="match status" value="1"/>
</dbReference>
<dbReference type="PANTHER" id="PTHR33107">
    <property type="entry name" value="KUNITZ TRYPSIN INHIBITOR 2"/>
    <property type="match status" value="1"/>
</dbReference>
<accession>A0A072VIS1</accession>
<proteinExistence type="predicted"/>
<dbReference type="GO" id="GO:0005576">
    <property type="term" value="C:extracellular region"/>
    <property type="evidence" value="ECO:0007669"/>
    <property type="project" value="UniProtKB-SubCell"/>
</dbReference>
<dbReference type="EMBL" id="CM001217">
    <property type="protein sequence ID" value="KEH41894.1"/>
    <property type="molecule type" value="Genomic_DNA"/>
</dbReference>
<keyword evidence="2" id="KW-0964">Secreted</keyword>
<dbReference type="InterPro" id="IPR011065">
    <property type="entry name" value="Kunitz_inhibitor_STI-like_sf"/>
</dbReference>
<dbReference type="InterPro" id="IPR002160">
    <property type="entry name" value="Prot_inh_Kunz-lg"/>
</dbReference>
<evidence type="ECO:0000313" key="8">
    <source>
        <dbReference type="EnsemblPlants" id="KEH41894"/>
    </source>
</evidence>
<keyword evidence="4" id="KW-0722">Serine protease inhibitor</keyword>
<evidence type="ECO:0000313" key="7">
    <source>
        <dbReference type="EMBL" id="KEH41894.1"/>
    </source>
</evidence>
<name>A0A072VIS1_MEDTR</name>
<keyword evidence="6" id="KW-0732">Signal</keyword>
<reference evidence="8" key="3">
    <citation type="submission" date="2015-04" db="UniProtKB">
        <authorList>
            <consortium name="EnsemblPlants"/>
        </authorList>
    </citation>
    <scope>IDENTIFICATION</scope>
    <source>
        <strain evidence="8">cv. Jemalong A17</strain>
    </source>
</reference>
<evidence type="ECO:0000256" key="6">
    <source>
        <dbReference type="SAM" id="SignalP"/>
    </source>
</evidence>
<dbReference type="GO" id="GO:0004867">
    <property type="term" value="F:serine-type endopeptidase inhibitor activity"/>
    <property type="evidence" value="ECO:0007669"/>
    <property type="project" value="UniProtKB-KW"/>
</dbReference>
<dbReference type="EnsemblPlants" id="KEH41894">
    <property type="protein sequence ID" value="KEH41894"/>
    <property type="gene ID" value="MTR_1g057110"/>
</dbReference>
<comment type="subcellular location">
    <subcellularLocation>
        <location evidence="1">Secreted</location>
    </subcellularLocation>
</comment>